<keyword evidence="2" id="KW-1185">Reference proteome</keyword>
<gene>
    <name evidence="1" type="primary">LOC102588329</name>
</gene>
<dbReference type="Gramene" id="PGSC0003DMT400001607">
    <property type="protein sequence ID" value="PGSC0003DMT400001607"/>
    <property type="gene ID" value="PGSC0003DMG404000594"/>
</dbReference>
<dbReference type="EnsemblPlants" id="PGSC0003DMT400001607">
    <property type="protein sequence ID" value="PGSC0003DMT400001607"/>
    <property type="gene ID" value="PGSC0003DMG404000594"/>
</dbReference>
<evidence type="ECO:0000313" key="1">
    <source>
        <dbReference type="EnsemblPlants" id="PGSC0003DMT400001607"/>
    </source>
</evidence>
<dbReference type="Proteomes" id="UP000011115">
    <property type="component" value="Unassembled WGS sequence"/>
</dbReference>
<dbReference type="ExpressionAtlas" id="M0ZIS5">
    <property type="expression patterns" value="baseline and differential"/>
</dbReference>
<reference evidence="2" key="1">
    <citation type="journal article" date="2011" name="Nature">
        <title>Genome sequence and analysis of the tuber crop potato.</title>
        <authorList>
            <consortium name="The Potato Genome Sequencing Consortium"/>
        </authorList>
    </citation>
    <scope>NUCLEOTIDE SEQUENCE [LARGE SCALE GENOMIC DNA]</scope>
    <source>
        <strain evidence="2">cv. DM1-3 516 R44</strain>
    </source>
</reference>
<reference evidence="1" key="2">
    <citation type="submission" date="2015-06" db="UniProtKB">
        <authorList>
            <consortium name="EnsemblPlants"/>
        </authorList>
    </citation>
    <scope>IDENTIFICATION</scope>
    <source>
        <strain evidence="1">DM1-3 516 R44</strain>
    </source>
</reference>
<proteinExistence type="predicted"/>
<evidence type="ECO:0000313" key="2">
    <source>
        <dbReference type="Proteomes" id="UP000011115"/>
    </source>
</evidence>
<accession>M0ZIS5</accession>
<dbReference type="OrthoDB" id="288590at2759"/>
<name>M0ZIS5_SOLTU</name>
<sequence>MISQFTKLGVVLEGIISECLGLPPDFLPNYRNDRSGDSLLGLHYLPVMTTLENLHMKILASSPFSTRMKLKALRCLKMTTGFP</sequence>
<protein>
    <submittedName>
        <fullName evidence="1">Flavonol synthase/flavanone 3-hydroxylase</fullName>
    </submittedName>
</protein>
<dbReference type="HOGENOM" id="CLU_2547031_0_0_1"/>
<dbReference type="AlphaFoldDB" id="M0ZIS5"/>
<organism evidence="1 2">
    <name type="scientific">Solanum tuberosum</name>
    <name type="common">Potato</name>
    <dbReference type="NCBI Taxonomy" id="4113"/>
    <lineage>
        <taxon>Eukaryota</taxon>
        <taxon>Viridiplantae</taxon>
        <taxon>Streptophyta</taxon>
        <taxon>Embryophyta</taxon>
        <taxon>Tracheophyta</taxon>
        <taxon>Spermatophyta</taxon>
        <taxon>Magnoliopsida</taxon>
        <taxon>eudicotyledons</taxon>
        <taxon>Gunneridae</taxon>
        <taxon>Pentapetalae</taxon>
        <taxon>asterids</taxon>
        <taxon>lamiids</taxon>
        <taxon>Solanales</taxon>
        <taxon>Solanaceae</taxon>
        <taxon>Solanoideae</taxon>
        <taxon>Solaneae</taxon>
        <taxon>Solanum</taxon>
    </lineage>
</organism>